<dbReference type="EMBL" id="CM056807">
    <property type="protein sequence ID" value="KAJ8705572.1"/>
    <property type="molecule type" value="Genomic_DNA"/>
</dbReference>
<organism evidence="1 2">
    <name type="scientific">Mythimna loreyi</name>
    <dbReference type="NCBI Taxonomy" id="667449"/>
    <lineage>
        <taxon>Eukaryota</taxon>
        <taxon>Metazoa</taxon>
        <taxon>Ecdysozoa</taxon>
        <taxon>Arthropoda</taxon>
        <taxon>Hexapoda</taxon>
        <taxon>Insecta</taxon>
        <taxon>Pterygota</taxon>
        <taxon>Neoptera</taxon>
        <taxon>Endopterygota</taxon>
        <taxon>Lepidoptera</taxon>
        <taxon>Glossata</taxon>
        <taxon>Ditrysia</taxon>
        <taxon>Noctuoidea</taxon>
        <taxon>Noctuidae</taxon>
        <taxon>Noctuinae</taxon>
        <taxon>Hadenini</taxon>
        <taxon>Mythimna</taxon>
    </lineage>
</organism>
<comment type="caution">
    <text evidence="1">The sequence shown here is derived from an EMBL/GenBank/DDBJ whole genome shotgun (WGS) entry which is preliminary data.</text>
</comment>
<proteinExistence type="predicted"/>
<protein>
    <submittedName>
        <fullName evidence="1">Uncharacterized protein</fullName>
    </submittedName>
</protein>
<dbReference type="Proteomes" id="UP001231649">
    <property type="component" value="Chromosome 31"/>
</dbReference>
<reference evidence="1" key="1">
    <citation type="submission" date="2023-03" db="EMBL/GenBank/DDBJ databases">
        <title>Chromosome-level genomes of two armyworms, Mythimna separata and Mythimna loreyi, provide insights into the biosynthesis and reception of sex pheromones.</title>
        <authorList>
            <person name="Zhao H."/>
        </authorList>
    </citation>
    <scope>NUCLEOTIDE SEQUENCE</scope>
    <source>
        <strain evidence="1">BeijingLab</strain>
    </source>
</reference>
<gene>
    <name evidence="1" type="ORF">PYW08_012618</name>
</gene>
<evidence type="ECO:0000313" key="2">
    <source>
        <dbReference type="Proteomes" id="UP001231649"/>
    </source>
</evidence>
<keyword evidence="2" id="KW-1185">Reference proteome</keyword>
<evidence type="ECO:0000313" key="1">
    <source>
        <dbReference type="EMBL" id="KAJ8705572.1"/>
    </source>
</evidence>
<name>A0ACC2Q0P2_9NEOP</name>
<sequence length="118" mass="13914">MMMSYRFKANHKNFTMFNERVIRGMQLFGLVLIGEHERGHWRTLVLPPVDQYLTKLNIPKNNIDKIKINNNEIISDPKCISNIFYSYFVDKIKPVINSEDKVTKHNLNRKDSMFLAPS</sequence>
<accession>A0ACC2Q0P2</accession>